<evidence type="ECO:0000256" key="1">
    <source>
        <dbReference type="SAM" id="MobiDB-lite"/>
    </source>
</evidence>
<feature type="region of interest" description="Disordered" evidence="1">
    <location>
        <begin position="1"/>
        <end position="49"/>
    </location>
</feature>
<comment type="caution">
    <text evidence="2">The sequence shown here is derived from an EMBL/GenBank/DDBJ whole genome shotgun (WGS) entry which is preliminary data.</text>
</comment>
<feature type="region of interest" description="Disordered" evidence="1">
    <location>
        <begin position="97"/>
        <end position="116"/>
    </location>
</feature>
<keyword evidence="3" id="KW-1185">Reference proteome</keyword>
<protein>
    <submittedName>
        <fullName evidence="2">Uncharacterized protein</fullName>
    </submittedName>
</protein>
<dbReference type="EMBL" id="BGZK01001160">
    <property type="protein sequence ID" value="GBP72898.1"/>
    <property type="molecule type" value="Genomic_DNA"/>
</dbReference>
<dbReference type="Proteomes" id="UP000299102">
    <property type="component" value="Unassembled WGS sequence"/>
</dbReference>
<sequence length="116" mass="12325">MQSGVGAEIKSRTAIGSTTVVSISRGKRECEPTESHQSSPPMNTRHPKRVTSALSAFWKGIGHVTEGSEPSQLSLTGRNETVKATTSRLHSAKCLNDGAGSFPCRSKIGHSTNLPH</sequence>
<dbReference type="AlphaFoldDB" id="A0A4C1YAA5"/>
<name>A0A4C1YAA5_EUMVA</name>
<proteinExistence type="predicted"/>
<evidence type="ECO:0000313" key="2">
    <source>
        <dbReference type="EMBL" id="GBP72898.1"/>
    </source>
</evidence>
<accession>A0A4C1YAA5</accession>
<gene>
    <name evidence="2" type="ORF">EVAR_63459_1</name>
</gene>
<organism evidence="2 3">
    <name type="scientific">Eumeta variegata</name>
    <name type="common">Bagworm moth</name>
    <name type="synonym">Eumeta japonica</name>
    <dbReference type="NCBI Taxonomy" id="151549"/>
    <lineage>
        <taxon>Eukaryota</taxon>
        <taxon>Metazoa</taxon>
        <taxon>Ecdysozoa</taxon>
        <taxon>Arthropoda</taxon>
        <taxon>Hexapoda</taxon>
        <taxon>Insecta</taxon>
        <taxon>Pterygota</taxon>
        <taxon>Neoptera</taxon>
        <taxon>Endopterygota</taxon>
        <taxon>Lepidoptera</taxon>
        <taxon>Glossata</taxon>
        <taxon>Ditrysia</taxon>
        <taxon>Tineoidea</taxon>
        <taxon>Psychidae</taxon>
        <taxon>Oiketicinae</taxon>
        <taxon>Eumeta</taxon>
    </lineage>
</organism>
<evidence type="ECO:0000313" key="3">
    <source>
        <dbReference type="Proteomes" id="UP000299102"/>
    </source>
</evidence>
<reference evidence="2 3" key="1">
    <citation type="journal article" date="2019" name="Commun. Biol.">
        <title>The bagworm genome reveals a unique fibroin gene that provides high tensile strength.</title>
        <authorList>
            <person name="Kono N."/>
            <person name="Nakamura H."/>
            <person name="Ohtoshi R."/>
            <person name="Tomita M."/>
            <person name="Numata K."/>
            <person name="Arakawa K."/>
        </authorList>
    </citation>
    <scope>NUCLEOTIDE SEQUENCE [LARGE SCALE GENOMIC DNA]</scope>
</reference>